<evidence type="ECO:0000313" key="3">
    <source>
        <dbReference type="Proteomes" id="UP000581206"/>
    </source>
</evidence>
<dbReference type="SUPFAM" id="SSF47413">
    <property type="entry name" value="lambda repressor-like DNA-binding domains"/>
    <property type="match status" value="1"/>
</dbReference>
<dbReference type="InterPro" id="IPR010982">
    <property type="entry name" value="Lambda_DNA-bd_dom_sf"/>
</dbReference>
<evidence type="ECO:0000313" key="2">
    <source>
        <dbReference type="EMBL" id="NKY21715.1"/>
    </source>
</evidence>
<dbReference type="RefSeq" id="WP_168628765.1">
    <property type="nucleotide sequence ID" value="NZ_BONL01000010.1"/>
</dbReference>
<accession>A0A7X6QY35</accession>
<dbReference type="Proteomes" id="UP000581206">
    <property type="component" value="Unassembled WGS sequence"/>
</dbReference>
<organism evidence="2 3">
    <name type="scientific">Cellulomonas denverensis</name>
    <dbReference type="NCBI Taxonomy" id="264297"/>
    <lineage>
        <taxon>Bacteria</taxon>
        <taxon>Bacillati</taxon>
        <taxon>Actinomycetota</taxon>
        <taxon>Actinomycetes</taxon>
        <taxon>Micrococcales</taxon>
        <taxon>Cellulomonadaceae</taxon>
        <taxon>Cellulomonas</taxon>
    </lineage>
</organism>
<dbReference type="GO" id="GO:0003677">
    <property type="term" value="F:DNA binding"/>
    <property type="evidence" value="ECO:0007669"/>
    <property type="project" value="InterPro"/>
</dbReference>
<feature type="domain" description="HTH cro/C1-type" evidence="1">
    <location>
        <begin position="19"/>
        <end position="67"/>
    </location>
</feature>
<sequence length="80" mass="8678">MTHARLLPARSLPLLGEAIKTLRREQGLTQAELARAADVSRRWVGEVEAGTRTGAELARALRVLDALGASLMIRDDRDGS</sequence>
<proteinExistence type="predicted"/>
<dbReference type="CDD" id="cd00093">
    <property type="entry name" value="HTH_XRE"/>
    <property type="match status" value="1"/>
</dbReference>
<dbReference type="InterPro" id="IPR001387">
    <property type="entry name" value="Cro/C1-type_HTH"/>
</dbReference>
<gene>
    <name evidence="2" type="ORF">HGA03_03440</name>
</gene>
<dbReference type="AlphaFoldDB" id="A0A7X6QY35"/>
<dbReference type="EMBL" id="JAAXOX010000001">
    <property type="protein sequence ID" value="NKY21715.1"/>
    <property type="molecule type" value="Genomic_DNA"/>
</dbReference>
<dbReference type="SMART" id="SM00530">
    <property type="entry name" value="HTH_XRE"/>
    <property type="match status" value="1"/>
</dbReference>
<dbReference type="PROSITE" id="PS50943">
    <property type="entry name" value="HTH_CROC1"/>
    <property type="match status" value="1"/>
</dbReference>
<name>A0A7X6QY35_9CELL</name>
<dbReference type="Pfam" id="PF13560">
    <property type="entry name" value="HTH_31"/>
    <property type="match status" value="1"/>
</dbReference>
<dbReference type="Gene3D" id="1.10.260.40">
    <property type="entry name" value="lambda repressor-like DNA-binding domains"/>
    <property type="match status" value="1"/>
</dbReference>
<reference evidence="2 3" key="1">
    <citation type="submission" date="2020-04" db="EMBL/GenBank/DDBJ databases">
        <title>MicrobeNet Type strains.</title>
        <authorList>
            <person name="Nicholson A.C."/>
        </authorList>
    </citation>
    <scope>NUCLEOTIDE SEQUENCE [LARGE SCALE GENOMIC DNA]</scope>
    <source>
        <strain evidence="2 3">ATCC BAA-788</strain>
    </source>
</reference>
<protein>
    <submittedName>
        <fullName evidence="2">Helix-turn-helix transcriptional regulator</fullName>
    </submittedName>
</protein>
<keyword evidence="3" id="KW-1185">Reference proteome</keyword>
<comment type="caution">
    <text evidence="2">The sequence shown here is derived from an EMBL/GenBank/DDBJ whole genome shotgun (WGS) entry which is preliminary data.</text>
</comment>
<evidence type="ECO:0000259" key="1">
    <source>
        <dbReference type="PROSITE" id="PS50943"/>
    </source>
</evidence>